<feature type="binding site" evidence="10">
    <location>
        <begin position="153"/>
        <end position="156"/>
    </location>
    <ligand>
        <name>substrate</name>
    </ligand>
</feature>
<dbReference type="GO" id="GO:0009146">
    <property type="term" value="P:purine nucleoside triphosphate catabolic process"/>
    <property type="evidence" value="ECO:0007669"/>
    <property type="project" value="UniProtKB-UniRule"/>
</dbReference>
<dbReference type="GO" id="GO:0046872">
    <property type="term" value="F:metal ion binding"/>
    <property type="evidence" value="ECO:0007669"/>
    <property type="project" value="UniProtKB-KW"/>
</dbReference>
<dbReference type="GO" id="GO:0009117">
    <property type="term" value="P:nucleotide metabolic process"/>
    <property type="evidence" value="ECO:0007669"/>
    <property type="project" value="UniProtKB-KW"/>
</dbReference>
<name>A0A0B5B9C4_9BACT</name>
<evidence type="ECO:0000256" key="8">
    <source>
        <dbReference type="ARBA" id="ARBA00051875"/>
    </source>
</evidence>
<dbReference type="KEGG" id="gpi:GPICK_07105"/>
<dbReference type="PANTHER" id="PTHR11067">
    <property type="entry name" value="INOSINE TRIPHOSPHATE PYROPHOSPHATASE/HAM1 PROTEIN"/>
    <property type="match status" value="1"/>
</dbReference>
<dbReference type="Pfam" id="PF01725">
    <property type="entry name" value="Ham1p_like"/>
    <property type="match status" value="1"/>
</dbReference>
<comment type="similarity">
    <text evidence="1 10 11">Belongs to the HAM1 NTPase family.</text>
</comment>
<evidence type="ECO:0000313" key="13">
    <source>
        <dbReference type="Proteomes" id="UP000057609"/>
    </source>
</evidence>
<dbReference type="SUPFAM" id="SSF52972">
    <property type="entry name" value="ITPase-like"/>
    <property type="match status" value="1"/>
</dbReference>
<evidence type="ECO:0000256" key="11">
    <source>
        <dbReference type="RuleBase" id="RU003781"/>
    </source>
</evidence>
<dbReference type="InterPro" id="IPR020922">
    <property type="entry name" value="dITP/XTP_pyrophosphatase"/>
</dbReference>
<evidence type="ECO:0000256" key="2">
    <source>
        <dbReference type="ARBA" id="ARBA00011738"/>
    </source>
</evidence>
<comment type="cofactor">
    <cofactor evidence="10">
        <name>Mg(2+)</name>
        <dbReference type="ChEBI" id="CHEBI:18420"/>
    </cofactor>
    <text evidence="10">Binds 1 Mg(2+) ion per subunit.</text>
</comment>
<comment type="catalytic activity">
    <reaction evidence="9 10">
        <text>XTP + H2O = XMP + diphosphate + H(+)</text>
        <dbReference type="Rhea" id="RHEA:28610"/>
        <dbReference type="ChEBI" id="CHEBI:15377"/>
        <dbReference type="ChEBI" id="CHEBI:15378"/>
        <dbReference type="ChEBI" id="CHEBI:33019"/>
        <dbReference type="ChEBI" id="CHEBI:57464"/>
        <dbReference type="ChEBI" id="CHEBI:61314"/>
        <dbReference type="EC" id="3.6.1.66"/>
    </reaction>
</comment>
<feature type="binding site" evidence="10">
    <location>
        <begin position="181"/>
        <end position="182"/>
    </location>
    <ligand>
        <name>substrate</name>
    </ligand>
</feature>
<keyword evidence="3 10" id="KW-0479">Metal-binding</keyword>
<organism evidence="12 13">
    <name type="scientific">Geobacter pickeringii</name>
    <dbReference type="NCBI Taxonomy" id="345632"/>
    <lineage>
        <taxon>Bacteria</taxon>
        <taxon>Pseudomonadati</taxon>
        <taxon>Thermodesulfobacteriota</taxon>
        <taxon>Desulfuromonadia</taxon>
        <taxon>Geobacterales</taxon>
        <taxon>Geobacteraceae</taxon>
        <taxon>Geobacter</taxon>
    </lineage>
</organism>
<evidence type="ECO:0000256" key="5">
    <source>
        <dbReference type="ARBA" id="ARBA00022801"/>
    </source>
</evidence>
<dbReference type="GO" id="GO:0017111">
    <property type="term" value="F:ribonucleoside triphosphate phosphatase activity"/>
    <property type="evidence" value="ECO:0007669"/>
    <property type="project" value="InterPro"/>
</dbReference>
<dbReference type="Gene3D" id="3.90.950.10">
    <property type="match status" value="1"/>
</dbReference>
<dbReference type="InterPro" id="IPR029001">
    <property type="entry name" value="ITPase-like_fam"/>
</dbReference>
<dbReference type="NCBIfam" id="NF011397">
    <property type="entry name" value="PRK14822.1"/>
    <property type="match status" value="1"/>
</dbReference>
<dbReference type="Proteomes" id="UP000057609">
    <property type="component" value="Chromosome"/>
</dbReference>
<keyword evidence="6 10" id="KW-0460">Magnesium</keyword>
<evidence type="ECO:0000256" key="3">
    <source>
        <dbReference type="ARBA" id="ARBA00022723"/>
    </source>
</evidence>
<dbReference type="GO" id="GO:0005829">
    <property type="term" value="C:cytosol"/>
    <property type="evidence" value="ECO:0007669"/>
    <property type="project" value="TreeGrafter"/>
</dbReference>
<dbReference type="EC" id="3.6.1.66" evidence="10"/>
<dbReference type="CDD" id="cd00515">
    <property type="entry name" value="HAM1"/>
    <property type="match status" value="1"/>
</dbReference>
<dbReference type="GO" id="GO:0036220">
    <property type="term" value="F:ITP diphosphatase activity"/>
    <property type="evidence" value="ECO:0007669"/>
    <property type="project" value="UniProtKB-UniRule"/>
</dbReference>
<evidence type="ECO:0000256" key="4">
    <source>
        <dbReference type="ARBA" id="ARBA00022741"/>
    </source>
</evidence>
<comment type="catalytic activity">
    <reaction evidence="8 10">
        <text>dITP + H2O = dIMP + diphosphate + H(+)</text>
        <dbReference type="Rhea" id="RHEA:28342"/>
        <dbReference type="ChEBI" id="CHEBI:15377"/>
        <dbReference type="ChEBI" id="CHEBI:15378"/>
        <dbReference type="ChEBI" id="CHEBI:33019"/>
        <dbReference type="ChEBI" id="CHEBI:61194"/>
        <dbReference type="ChEBI" id="CHEBI:61382"/>
        <dbReference type="EC" id="3.6.1.66"/>
    </reaction>
</comment>
<keyword evidence="13" id="KW-1185">Reference proteome</keyword>
<dbReference type="GO" id="GO:0035870">
    <property type="term" value="F:dITP diphosphatase activity"/>
    <property type="evidence" value="ECO:0007669"/>
    <property type="project" value="UniProtKB-UniRule"/>
</dbReference>
<dbReference type="FunFam" id="3.90.950.10:FF:000001">
    <property type="entry name" value="dITP/XTP pyrophosphatase"/>
    <property type="match status" value="1"/>
</dbReference>
<comment type="caution">
    <text evidence="10">Lacks conserved residue(s) required for the propagation of feature annotation.</text>
</comment>
<keyword evidence="5 10" id="KW-0378">Hydrolase</keyword>
<dbReference type="HAMAP" id="MF_01405">
    <property type="entry name" value="Non_canon_purine_NTPase"/>
    <property type="match status" value="1"/>
</dbReference>
<keyword evidence="7 10" id="KW-0546">Nucleotide metabolism</keyword>
<dbReference type="HOGENOM" id="CLU_082080_0_2_7"/>
<evidence type="ECO:0000256" key="10">
    <source>
        <dbReference type="HAMAP-Rule" id="MF_01405"/>
    </source>
</evidence>
<feature type="binding site" evidence="10">
    <location>
        <position position="70"/>
    </location>
    <ligand>
        <name>Mg(2+)</name>
        <dbReference type="ChEBI" id="CHEBI:18420"/>
    </ligand>
</feature>
<dbReference type="PANTHER" id="PTHR11067:SF9">
    <property type="entry name" value="INOSINE TRIPHOSPHATE PYROPHOSPHATASE"/>
    <property type="match status" value="1"/>
</dbReference>
<evidence type="ECO:0000256" key="1">
    <source>
        <dbReference type="ARBA" id="ARBA00008023"/>
    </source>
</evidence>
<dbReference type="EMBL" id="CP009788">
    <property type="protein sequence ID" value="AJE03162.1"/>
    <property type="molecule type" value="Genomic_DNA"/>
</dbReference>
<dbReference type="STRING" id="345632.GPICK_07105"/>
<keyword evidence="4 10" id="KW-0547">Nucleotide-binding</keyword>
<reference evidence="12 13" key="1">
    <citation type="journal article" date="2015" name="Genome Announc.">
        <title>Complete Genome of Geobacter pickeringii G13T, a Metal-Reducing Isolate from Sedimentary Kaolin Deposits.</title>
        <authorList>
            <person name="Badalamenti J.P."/>
            <person name="Bond D.R."/>
        </authorList>
    </citation>
    <scope>NUCLEOTIDE SEQUENCE [LARGE SCALE GENOMIC DNA]</scope>
    <source>
        <strain evidence="12 13">G13</strain>
    </source>
</reference>
<feature type="binding site" evidence="10">
    <location>
        <begin position="8"/>
        <end position="13"/>
    </location>
    <ligand>
        <name>substrate</name>
    </ligand>
</feature>
<comment type="subunit">
    <text evidence="2 10">Homodimer.</text>
</comment>
<feature type="binding site" evidence="10">
    <location>
        <position position="71"/>
    </location>
    <ligand>
        <name>substrate</name>
    </ligand>
</feature>
<dbReference type="NCBIfam" id="TIGR00042">
    <property type="entry name" value="RdgB/HAM1 family non-canonical purine NTP pyrophosphatase"/>
    <property type="match status" value="1"/>
</dbReference>
<dbReference type="AlphaFoldDB" id="A0A0B5B9C4"/>
<gene>
    <name evidence="12" type="ORF">GPICK_07105</name>
</gene>
<evidence type="ECO:0000256" key="7">
    <source>
        <dbReference type="ARBA" id="ARBA00023080"/>
    </source>
</evidence>
<dbReference type="RefSeq" id="WP_039741717.1">
    <property type="nucleotide sequence ID" value="NZ_CP009788.1"/>
</dbReference>
<evidence type="ECO:0000313" key="12">
    <source>
        <dbReference type="EMBL" id="AJE03162.1"/>
    </source>
</evidence>
<dbReference type="GO" id="GO:0000166">
    <property type="term" value="F:nucleotide binding"/>
    <property type="evidence" value="ECO:0007669"/>
    <property type="project" value="UniProtKB-KW"/>
</dbReference>
<dbReference type="GO" id="GO:0036222">
    <property type="term" value="F:XTP diphosphatase activity"/>
    <property type="evidence" value="ECO:0007669"/>
    <property type="project" value="UniProtKB-UniRule"/>
</dbReference>
<comment type="catalytic activity">
    <reaction evidence="10">
        <text>ITP + H2O = IMP + diphosphate + H(+)</text>
        <dbReference type="Rhea" id="RHEA:29399"/>
        <dbReference type="ChEBI" id="CHEBI:15377"/>
        <dbReference type="ChEBI" id="CHEBI:15378"/>
        <dbReference type="ChEBI" id="CHEBI:33019"/>
        <dbReference type="ChEBI" id="CHEBI:58053"/>
        <dbReference type="ChEBI" id="CHEBI:61402"/>
        <dbReference type="EC" id="3.6.1.66"/>
    </reaction>
</comment>
<comment type="function">
    <text evidence="10">Pyrophosphatase that catalyzes the hydrolysis of nucleoside triphosphates to their monophosphate derivatives, with a high preference for the non-canonical purine nucleotides XTP (xanthosine triphosphate), dITP (deoxyinosine triphosphate) and ITP. Seems to function as a house-cleaning enzyme that removes non-canonical purine nucleotides from the nucleotide pool, thus preventing their incorporation into DNA/RNA and avoiding chromosomal lesions.</text>
</comment>
<sequence>MKQLVVATRNRGKLKEFEQLLSGMGFLLLSSADFPDLPDVVEDGETFEANAVKKARVAAQATGVMALADDSGLAVDALGGEPGVYSARYAGESATDEQNNMKLLQALANTPPSERSAAFHCVIALCCPDGRCESFKGTLSGVLLTEERGTEGFGYDPLFLVPAFDKTLAELSLDEKNQVSHRGRALNALKEYLAAGGSV</sequence>
<dbReference type="InterPro" id="IPR002637">
    <property type="entry name" value="RdgB/HAM1"/>
</dbReference>
<feature type="active site" description="Proton acceptor" evidence="10">
    <location>
        <position position="70"/>
    </location>
</feature>
<protein>
    <recommendedName>
        <fullName evidence="10">dITP/XTP pyrophosphatase</fullName>
        <ecNumber evidence="10">3.6.1.66</ecNumber>
    </recommendedName>
    <alternativeName>
        <fullName evidence="10">Non-canonical purine NTP pyrophosphatase</fullName>
    </alternativeName>
    <alternativeName>
        <fullName evidence="10">Non-standard purine NTP pyrophosphatase</fullName>
    </alternativeName>
    <alternativeName>
        <fullName evidence="10">Nucleoside-triphosphate diphosphatase</fullName>
    </alternativeName>
    <alternativeName>
        <fullName evidence="10">Nucleoside-triphosphate pyrophosphatase</fullName>
        <shortName evidence="10">NTPase</shortName>
    </alternativeName>
</protein>
<evidence type="ECO:0000256" key="9">
    <source>
        <dbReference type="ARBA" id="ARBA00052017"/>
    </source>
</evidence>
<accession>A0A0B5B9C4</accession>
<dbReference type="OrthoDB" id="9807456at2"/>
<proteinExistence type="inferred from homology"/>
<evidence type="ECO:0000256" key="6">
    <source>
        <dbReference type="ARBA" id="ARBA00022842"/>
    </source>
</evidence>
<feature type="binding site" evidence="10">
    <location>
        <position position="176"/>
    </location>
    <ligand>
        <name>substrate</name>
    </ligand>
</feature>